<evidence type="ECO:0000313" key="2">
    <source>
        <dbReference type="EMBL" id="EIC20540.1"/>
    </source>
</evidence>
<evidence type="ECO:0000313" key="3">
    <source>
        <dbReference type="Proteomes" id="UP000002964"/>
    </source>
</evidence>
<evidence type="ECO:0000256" key="1">
    <source>
        <dbReference type="SAM" id="MobiDB-lite"/>
    </source>
</evidence>
<protein>
    <submittedName>
        <fullName evidence="2">Uncharacterized protein</fullName>
    </submittedName>
</protein>
<dbReference type="HOGENOM" id="CLU_2169938_0_0_6"/>
<sequence>MLELNQAHLSGPMPRNLNTIKQQAESAEKPTGSATTAVPAEAPKAEQEESLVKISAQLSKLATTSGDSPPKLTSAASAAEAAAGLKGESFMEAQAGNTDSLRQLAALLLD</sequence>
<dbReference type="STRING" id="631362.Thi970DRAFT_04183"/>
<gene>
    <name evidence="2" type="ORF">Thi970DRAFT_04183</name>
</gene>
<feature type="region of interest" description="Disordered" evidence="1">
    <location>
        <begin position="1"/>
        <end position="50"/>
    </location>
</feature>
<dbReference type="RefSeq" id="WP_009150943.1">
    <property type="nucleotide sequence ID" value="NZ_CP121471.1"/>
</dbReference>
<name>H8Z5D3_9GAMM</name>
<proteinExistence type="predicted"/>
<dbReference type="AlphaFoldDB" id="H8Z5D3"/>
<reference evidence="3" key="1">
    <citation type="submission" date="2011-06" db="EMBL/GenBank/DDBJ databases">
        <authorList>
            <consortium name="US DOE Joint Genome Institute (JGI-PGF)"/>
            <person name="Lucas S."/>
            <person name="Han J."/>
            <person name="Lapidus A."/>
            <person name="Cheng J.-F."/>
            <person name="Goodwin L."/>
            <person name="Pitluck S."/>
            <person name="Peters L."/>
            <person name="Land M.L."/>
            <person name="Hauser L."/>
            <person name="Vogl K."/>
            <person name="Liu Z."/>
            <person name="Overmann J."/>
            <person name="Frigaard N.-U."/>
            <person name="Bryant D.A."/>
            <person name="Woyke T.J."/>
        </authorList>
    </citation>
    <scope>NUCLEOTIDE SEQUENCE [LARGE SCALE GENOMIC DNA]</scope>
    <source>
        <strain evidence="3">970</strain>
    </source>
</reference>
<accession>H8Z5D3</accession>
<feature type="compositionally biased region" description="Polar residues" evidence="1">
    <location>
        <begin position="16"/>
        <end position="25"/>
    </location>
</feature>
<keyword evidence="3" id="KW-1185">Reference proteome</keyword>
<dbReference type="EMBL" id="JH603170">
    <property type="protein sequence ID" value="EIC20540.1"/>
    <property type="molecule type" value="Genomic_DNA"/>
</dbReference>
<reference evidence="2 3" key="2">
    <citation type="submission" date="2011-11" db="EMBL/GenBank/DDBJ databases">
        <authorList>
            <consortium name="US DOE Joint Genome Institute"/>
            <person name="Lucas S."/>
            <person name="Han J."/>
            <person name="Lapidus A."/>
            <person name="Cheng J.-F."/>
            <person name="Goodwin L."/>
            <person name="Pitluck S."/>
            <person name="Peters L."/>
            <person name="Ovchinnikova G."/>
            <person name="Zhang X."/>
            <person name="Detter J.C."/>
            <person name="Han C."/>
            <person name="Tapia R."/>
            <person name="Land M."/>
            <person name="Hauser L."/>
            <person name="Kyrpides N."/>
            <person name="Ivanova N."/>
            <person name="Pagani I."/>
            <person name="Vogl K."/>
            <person name="Liu Z."/>
            <person name="Overmann J."/>
            <person name="Frigaard N.-U."/>
            <person name="Bryant D."/>
            <person name="Woyke T."/>
        </authorList>
    </citation>
    <scope>NUCLEOTIDE SEQUENCE [LARGE SCALE GENOMIC DNA]</scope>
    <source>
        <strain evidence="2 3">970</strain>
    </source>
</reference>
<dbReference type="Proteomes" id="UP000002964">
    <property type="component" value="Unassembled WGS sequence"/>
</dbReference>
<organism evidence="2 3">
    <name type="scientific">Thiorhodovibrio frisius</name>
    <dbReference type="NCBI Taxonomy" id="631362"/>
    <lineage>
        <taxon>Bacteria</taxon>
        <taxon>Pseudomonadati</taxon>
        <taxon>Pseudomonadota</taxon>
        <taxon>Gammaproteobacteria</taxon>
        <taxon>Chromatiales</taxon>
        <taxon>Chromatiaceae</taxon>
        <taxon>Thiorhodovibrio</taxon>
    </lineage>
</organism>